<proteinExistence type="predicted"/>
<accession>A0A0C1JWR7</accession>
<organism evidence="1 2">
    <name type="scientific">Candidatus Protochlamydia amoebophila</name>
    <dbReference type="NCBI Taxonomy" id="362787"/>
    <lineage>
        <taxon>Bacteria</taxon>
        <taxon>Pseudomonadati</taxon>
        <taxon>Chlamydiota</taxon>
        <taxon>Chlamydiia</taxon>
        <taxon>Parachlamydiales</taxon>
        <taxon>Parachlamydiaceae</taxon>
        <taxon>Candidatus Protochlamydia</taxon>
    </lineage>
</organism>
<sequence length="277" mass="32246">MRQLMFFRKIWKWLFCVYLLPILGWAYEDQPWIGNYLEFEWTSSLQFQCYKDLSCKSNSKPYLSRDIFLYTQLALAATPQLSLNLGAMAARTNKQAGSIDHLEFNGRYIFLDDVIGDPVTLTLGINLVHAFPRSLRDPSSFHHGKNEGELFISMGKEWAEKDQWSSRLWAKVGLGSALNDSAWIRLKIAFAQRIRLYHEFEIFSRTLCGFGRRSLNLRHFHGYGSIDHQSIDLGLRYTYLIDFVGNLSVEYAKRVYSQNFPSKANQIQLTFFYPFGL</sequence>
<name>A0A0C1JWR7_9BACT</name>
<dbReference type="AlphaFoldDB" id="A0A0C1JWR7"/>
<evidence type="ECO:0000313" key="1">
    <source>
        <dbReference type="EMBL" id="KIC71682.1"/>
    </source>
</evidence>
<protein>
    <submittedName>
        <fullName evidence="1">Uncharacterized protein</fullName>
    </submittedName>
</protein>
<dbReference type="Proteomes" id="UP000031465">
    <property type="component" value="Unassembled WGS sequence"/>
</dbReference>
<reference evidence="1 2" key="1">
    <citation type="journal article" date="2014" name="Mol. Biol. Evol.">
        <title>Massive expansion of Ubiquitination-related gene families within the Chlamydiae.</title>
        <authorList>
            <person name="Domman D."/>
            <person name="Collingro A."/>
            <person name="Lagkouvardos I."/>
            <person name="Gehre L."/>
            <person name="Weinmaier T."/>
            <person name="Rattei T."/>
            <person name="Subtil A."/>
            <person name="Horn M."/>
        </authorList>
    </citation>
    <scope>NUCLEOTIDE SEQUENCE [LARGE SCALE GENOMIC DNA]</scope>
    <source>
        <strain evidence="1 2">EI2</strain>
    </source>
</reference>
<gene>
    <name evidence="1" type="ORF">DB44_DE00080</name>
</gene>
<evidence type="ECO:0000313" key="2">
    <source>
        <dbReference type="Proteomes" id="UP000031465"/>
    </source>
</evidence>
<dbReference type="PATRIC" id="fig|362787.3.peg.1249"/>
<dbReference type="EMBL" id="JSAN01000077">
    <property type="protein sequence ID" value="KIC71682.1"/>
    <property type="molecule type" value="Genomic_DNA"/>
</dbReference>
<comment type="caution">
    <text evidence="1">The sequence shown here is derived from an EMBL/GenBank/DDBJ whole genome shotgun (WGS) entry which is preliminary data.</text>
</comment>